<dbReference type="RefSeq" id="WP_345101587.1">
    <property type="nucleotide sequence ID" value="NZ_BAABCV010000003.1"/>
</dbReference>
<evidence type="ECO:0000313" key="3">
    <source>
        <dbReference type="Proteomes" id="UP001500841"/>
    </source>
</evidence>
<keyword evidence="3" id="KW-1185">Reference proteome</keyword>
<organism evidence="2 3">
    <name type="scientific">Mucilaginibacter panaciglaebae</name>
    <dbReference type="NCBI Taxonomy" id="502331"/>
    <lineage>
        <taxon>Bacteria</taxon>
        <taxon>Pseudomonadati</taxon>
        <taxon>Bacteroidota</taxon>
        <taxon>Sphingobacteriia</taxon>
        <taxon>Sphingobacteriales</taxon>
        <taxon>Sphingobacteriaceae</taxon>
        <taxon>Mucilaginibacter</taxon>
    </lineage>
</organism>
<dbReference type="EMBL" id="BAABCV010000003">
    <property type="protein sequence ID" value="GAA4090999.1"/>
    <property type="molecule type" value="Genomic_DNA"/>
</dbReference>
<comment type="caution">
    <text evidence="2">The sequence shown here is derived from an EMBL/GenBank/DDBJ whole genome shotgun (WGS) entry which is preliminary data.</text>
</comment>
<feature type="compositionally biased region" description="Basic and acidic residues" evidence="1">
    <location>
        <begin position="33"/>
        <end position="44"/>
    </location>
</feature>
<name>A0ABP7WKR0_9SPHI</name>
<feature type="compositionally biased region" description="Polar residues" evidence="1">
    <location>
        <begin position="62"/>
        <end position="73"/>
    </location>
</feature>
<gene>
    <name evidence="2" type="ORF">GCM10022392_10970</name>
</gene>
<evidence type="ECO:0000313" key="2">
    <source>
        <dbReference type="EMBL" id="GAA4090999.1"/>
    </source>
</evidence>
<accession>A0ABP7WKR0</accession>
<reference evidence="3" key="1">
    <citation type="journal article" date="2019" name="Int. J. Syst. Evol. Microbiol.">
        <title>The Global Catalogue of Microorganisms (GCM) 10K type strain sequencing project: providing services to taxonomists for standard genome sequencing and annotation.</title>
        <authorList>
            <consortium name="The Broad Institute Genomics Platform"/>
            <consortium name="The Broad Institute Genome Sequencing Center for Infectious Disease"/>
            <person name="Wu L."/>
            <person name="Ma J."/>
        </authorList>
    </citation>
    <scope>NUCLEOTIDE SEQUENCE [LARGE SCALE GENOMIC DNA]</scope>
    <source>
        <strain evidence="3">JCM 17085</strain>
    </source>
</reference>
<feature type="compositionally biased region" description="Basic and acidic residues" evidence="1">
    <location>
        <begin position="52"/>
        <end position="61"/>
    </location>
</feature>
<dbReference type="Proteomes" id="UP001500841">
    <property type="component" value="Unassembled WGS sequence"/>
</dbReference>
<evidence type="ECO:0000256" key="1">
    <source>
        <dbReference type="SAM" id="MobiDB-lite"/>
    </source>
</evidence>
<sequence length="208" mass="22639">MNNKEVKNGAVQGTATTKKETAKTNIRPNLTGKEAKDEAGKDKTPAQTSQGEEAKTSEAKTDSTATVDNQPANVSEAPKAEELKQGEEAKPQAEPSKKEIKEQFQAQQERKLAETVKIVEVLGKKIAQKTKLENTIGNIDSFTIAQSDDKDDMASDSRFARCELVISDDDGNEFVTKNPFIIAYVAQEVKQLCIDKLAEVEASIVIPA</sequence>
<feature type="region of interest" description="Disordered" evidence="1">
    <location>
        <begin position="1"/>
        <end position="104"/>
    </location>
</feature>
<protein>
    <submittedName>
        <fullName evidence="2">Uncharacterized protein</fullName>
    </submittedName>
</protein>
<feature type="compositionally biased region" description="Basic and acidic residues" evidence="1">
    <location>
        <begin position="78"/>
        <end position="104"/>
    </location>
</feature>
<proteinExistence type="predicted"/>